<feature type="domain" description="Outer membrane protein beta-barrel" evidence="5">
    <location>
        <begin position="290"/>
        <end position="699"/>
    </location>
</feature>
<proteinExistence type="predicted"/>
<gene>
    <name evidence="6" type="ORF">PRABACTJOHN_03853</name>
</gene>
<feature type="signal peptide" evidence="4">
    <location>
        <begin position="1"/>
        <end position="22"/>
    </location>
</feature>
<keyword evidence="4" id="KW-0732">Signal</keyword>
<reference evidence="6 7" key="2">
    <citation type="submission" date="2008-10" db="EMBL/GenBank/DDBJ databases">
        <authorList>
            <person name="Fulton L."/>
            <person name="Clifton S."/>
            <person name="Fulton B."/>
            <person name="Xu J."/>
            <person name="Minx P."/>
            <person name="Pepin K.H."/>
            <person name="Johnson M."/>
            <person name="Bhonagiri V."/>
            <person name="Nash W.E."/>
            <person name="Mardis E.R."/>
            <person name="Wilson R.K."/>
        </authorList>
    </citation>
    <scope>NUCLEOTIDE SEQUENCE [LARGE SCALE GENOMIC DNA]</scope>
    <source>
        <strain evidence="6 7">DSM 18315</strain>
    </source>
</reference>
<dbReference type="InterPro" id="IPR041700">
    <property type="entry name" value="OMP_b-brl_3"/>
</dbReference>
<sequence>MYMKRTLLLLPAIASLSLFAFSQTPVDKTVSLQSIEIQGKHFGGLTGGEVKRLRVDRNLSGLTGTAADVFRLLPSVVTDIEGGIVFRGSCNPGLLINGVPYGLMEEYSGDMLIQLPALFFGRVSMTATPSVELIPDGDAGILNLSPAVYTAGDSPLTLTLGAGFQERYNAGAILNLHPGKFHIVGKYNYRREFRKRTFSKSTTNKAGTTVMNNNASARPDVHLADLSIGYDLTANDLLTVYGLYSLMDYSRYGKIHNSKLVDGNLQPVMFRHRYNDQCQEAYAAEARWNHTFDTPQDRLSVVFNYNNFGYDEDNEYKNEKPETGKIIAEDNYYVNQNKNNYYLSAVYGKLLADDWRLRVGYIGRFKDESYHAFGNKLAAGEWQSDLQKGNEYNFNRRTNLLLAALEKRWSSFYAEVGVQGELNWQKIDTRYQTDDVLEKIPMVKSTSRFHLFPRLKFGYQTDKVGELAFSYVQRVIRPYGSYLNVFTDRSDATHIWRGNPDLKDEMIHSIELSYSYATSVFRLSPSFYYRNKRNRIMDKVENAGASGTIWTKENIGHSQTFGFELSGTWQPVRILSIGLSGDIYRDEIDGRTIGYDEKKSMVCGDIKGSVNISITPTTELQLDGFYISDQLTPQGKIEHRSSVNAGISQYFMNRKLRANLSINNILGGLEETTIVDTKDLQMTQIRNRDAQVTWVTLTYNL</sequence>
<dbReference type="Proteomes" id="UP000005510">
    <property type="component" value="Unassembled WGS sequence"/>
</dbReference>
<evidence type="ECO:0000256" key="3">
    <source>
        <dbReference type="ARBA" id="ARBA00023237"/>
    </source>
</evidence>
<evidence type="ECO:0000256" key="1">
    <source>
        <dbReference type="ARBA" id="ARBA00004442"/>
    </source>
</evidence>
<dbReference type="AlphaFoldDB" id="B7BFM3"/>
<keyword evidence="3" id="KW-0998">Cell outer membrane</keyword>
<dbReference type="InterPro" id="IPR036942">
    <property type="entry name" value="Beta-barrel_TonB_sf"/>
</dbReference>
<reference evidence="6 7" key="1">
    <citation type="submission" date="2008-10" db="EMBL/GenBank/DDBJ databases">
        <title>Draft genome sequence of Parabacteroides johnsonii (DSM 18315).</title>
        <authorList>
            <person name="Sudarsanam P."/>
            <person name="Ley R."/>
            <person name="Guruge J."/>
            <person name="Turnbaugh P.J."/>
            <person name="Mahowald M."/>
            <person name="Liep D."/>
            <person name="Gordon J."/>
        </authorList>
    </citation>
    <scope>NUCLEOTIDE SEQUENCE [LARGE SCALE GENOMIC DNA]</scope>
    <source>
        <strain evidence="6 7">DSM 18315</strain>
    </source>
</reference>
<comment type="caution">
    <text evidence="6">The sequence shown here is derived from an EMBL/GenBank/DDBJ whole genome shotgun (WGS) entry which is preliminary data.</text>
</comment>
<evidence type="ECO:0000256" key="4">
    <source>
        <dbReference type="SAM" id="SignalP"/>
    </source>
</evidence>
<dbReference type="Gene3D" id="2.40.170.20">
    <property type="entry name" value="TonB-dependent receptor, beta-barrel domain"/>
    <property type="match status" value="1"/>
</dbReference>
<comment type="subcellular location">
    <subcellularLocation>
        <location evidence="1">Cell outer membrane</location>
    </subcellularLocation>
</comment>
<dbReference type="EMBL" id="ABYH01000386">
    <property type="protein sequence ID" value="EEC94792.1"/>
    <property type="molecule type" value="Genomic_DNA"/>
</dbReference>
<dbReference type="STRING" id="537006.PRABACTJOHN_03853"/>
<evidence type="ECO:0000313" key="6">
    <source>
        <dbReference type="EMBL" id="EEC94792.1"/>
    </source>
</evidence>
<dbReference type="GO" id="GO:0009279">
    <property type="term" value="C:cell outer membrane"/>
    <property type="evidence" value="ECO:0007669"/>
    <property type="project" value="UniProtKB-SubCell"/>
</dbReference>
<protein>
    <recommendedName>
        <fullName evidence="5">Outer membrane protein beta-barrel domain-containing protein</fullName>
    </recommendedName>
</protein>
<keyword evidence="2" id="KW-0472">Membrane</keyword>
<evidence type="ECO:0000259" key="5">
    <source>
        <dbReference type="Pfam" id="PF14905"/>
    </source>
</evidence>
<evidence type="ECO:0000313" key="7">
    <source>
        <dbReference type="Proteomes" id="UP000005510"/>
    </source>
</evidence>
<dbReference type="HOGENOM" id="CLU_399997_0_0_10"/>
<dbReference type="SUPFAM" id="SSF56935">
    <property type="entry name" value="Porins"/>
    <property type="match status" value="1"/>
</dbReference>
<evidence type="ECO:0000256" key="2">
    <source>
        <dbReference type="ARBA" id="ARBA00023136"/>
    </source>
</evidence>
<feature type="chain" id="PRO_5002851512" description="Outer membrane protein beta-barrel domain-containing protein" evidence="4">
    <location>
        <begin position="23"/>
        <end position="701"/>
    </location>
</feature>
<name>B7BFM3_9BACT</name>
<organism evidence="6 7">
    <name type="scientific">Parabacteroides johnsonii DSM 18315</name>
    <dbReference type="NCBI Taxonomy" id="537006"/>
    <lineage>
        <taxon>Bacteria</taxon>
        <taxon>Pseudomonadati</taxon>
        <taxon>Bacteroidota</taxon>
        <taxon>Bacteroidia</taxon>
        <taxon>Bacteroidales</taxon>
        <taxon>Tannerellaceae</taxon>
        <taxon>Parabacteroides</taxon>
    </lineage>
</organism>
<dbReference type="Pfam" id="PF14905">
    <property type="entry name" value="OMP_b-brl_3"/>
    <property type="match status" value="1"/>
</dbReference>
<accession>B7BFM3</accession>